<evidence type="ECO:0000259" key="7">
    <source>
        <dbReference type="PROSITE" id="PS51380"/>
    </source>
</evidence>
<feature type="region of interest" description="Disordered" evidence="5">
    <location>
        <begin position="230"/>
        <end position="268"/>
    </location>
</feature>
<accession>A0AAD3H0C6</accession>
<feature type="transmembrane region" description="Helical" evidence="6">
    <location>
        <begin position="547"/>
        <end position="570"/>
    </location>
</feature>
<feature type="transmembrane region" description="Helical" evidence="6">
    <location>
        <begin position="582"/>
        <end position="600"/>
    </location>
</feature>
<evidence type="ECO:0000256" key="1">
    <source>
        <dbReference type="ARBA" id="ARBA00004141"/>
    </source>
</evidence>
<dbReference type="GO" id="GO:0005737">
    <property type="term" value="C:cytoplasm"/>
    <property type="evidence" value="ECO:0007669"/>
    <property type="project" value="TreeGrafter"/>
</dbReference>
<reference evidence="8 9" key="1">
    <citation type="journal article" date="2021" name="Sci. Rep.">
        <title>The genome of the diatom Chaetoceros tenuissimus carries an ancient integrated fragment of an extant virus.</title>
        <authorList>
            <person name="Hongo Y."/>
            <person name="Kimura K."/>
            <person name="Takaki Y."/>
            <person name="Yoshida Y."/>
            <person name="Baba S."/>
            <person name="Kobayashi G."/>
            <person name="Nagasaki K."/>
            <person name="Hano T."/>
            <person name="Tomaru Y."/>
        </authorList>
    </citation>
    <scope>NUCLEOTIDE SEQUENCE [LARGE SCALE GENOMIC DNA]</scope>
    <source>
        <strain evidence="8 9">NIES-3715</strain>
    </source>
</reference>
<feature type="region of interest" description="Disordered" evidence="5">
    <location>
        <begin position="109"/>
        <end position="211"/>
    </location>
</feature>
<dbReference type="Pfam" id="PF03124">
    <property type="entry name" value="EXS"/>
    <property type="match status" value="1"/>
</dbReference>
<keyword evidence="4 6" id="KW-0472">Membrane</keyword>
<dbReference type="EMBL" id="BLLK01000022">
    <property type="protein sequence ID" value="GFH45680.1"/>
    <property type="molecule type" value="Genomic_DNA"/>
</dbReference>
<gene>
    <name evidence="8" type="ORF">CTEN210_02154</name>
</gene>
<feature type="compositionally biased region" description="Polar residues" evidence="5">
    <location>
        <begin position="187"/>
        <end position="196"/>
    </location>
</feature>
<evidence type="ECO:0000313" key="9">
    <source>
        <dbReference type="Proteomes" id="UP001054902"/>
    </source>
</evidence>
<comment type="subcellular location">
    <subcellularLocation>
        <location evidence="1">Membrane</location>
        <topology evidence="1">Multi-pass membrane protein</topology>
    </subcellularLocation>
</comment>
<dbReference type="Proteomes" id="UP001054902">
    <property type="component" value="Unassembled WGS sequence"/>
</dbReference>
<organism evidence="8 9">
    <name type="scientific">Chaetoceros tenuissimus</name>
    <dbReference type="NCBI Taxonomy" id="426638"/>
    <lineage>
        <taxon>Eukaryota</taxon>
        <taxon>Sar</taxon>
        <taxon>Stramenopiles</taxon>
        <taxon>Ochrophyta</taxon>
        <taxon>Bacillariophyta</taxon>
        <taxon>Coscinodiscophyceae</taxon>
        <taxon>Chaetocerotophycidae</taxon>
        <taxon>Chaetocerotales</taxon>
        <taxon>Chaetocerotaceae</taxon>
        <taxon>Chaetoceros</taxon>
    </lineage>
</organism>
<feature type="transmembrane region" description="Helical" evidence="6">
    <location>
        <begin position="666"/>
        <end position="688"/>
    </location>
</feature>
<dbReference type="InterPro" id="IPR004342">
    <property type="entry name" value="EXS_C"/>
</dbReference>
<feature type="compositionally biased region" description="Basic and acidic residues" evidence="5">
    <location>
        <begin position="174"/>
        <end position="183"/>
    </location>
</feature>
<evidence type="ECO:0000256" key="5">
    <source>
        <dbReference type="SAM" id="MobiDB-lite"/>
    </source>
</evidence>
<sequence length="689" mass="78487">MDVAAIVASVGSFVVSERVIKAKATFLFGLGCTVCYDLFIHSNDAATLRVYRGPGFIALSFILFAFCLRSWRRNGIACDELIFLPGTKYAVKASGPSSIRHLPINLRHEKEKRIPGKDTPKRDNISRTSFDMDESYSGDISGIEMVGAPSRSNTSSSHQLLLGRDDSSDESEELEHTLEEGKLDTLSPLTPLNDTSSIEKESLQKSPLDMDEQEMMPLTLADENDSYSPRNIWRACRRPRSGSKKGDDKQSDSESLGEDSSKNKELSKTQQAQQKFKGFLKLFESLSRETNEYAPSGPIVASAGLDLCMPVLLNFHMFMILTHTDGAADMQIPPQVLPLIFLSILMIRSFIPFKSRKRFWKTVHSAVSAPFYTVSFRDEIIGEVATSAVRPLQDIFFALFYYFASMYDICTGSPELEHTGTRLETNIVLHNIVLPTCAVLPLVSRFLQTLRQAYDEQRRWPHLGNSFKYATATIVIFYGMTHSEEERSKYWKYCALACLLYQIWWDIVIDWEVLRIIPREEVSSCSCIPFISRIKLRSQTLFKNERTYWRIIIFNTLFRFTWMLCFIPAYHLDWNGKIKNTLTVELSTVVSFTVGLLELLRRCCWVILRLELETIKLTSEKYNGNTYAAPSSKVQYRCCAPKENSETPSQRNAMKWAQYRILVKRLFCLELFVYFAGTAALGIVVATLI</sequence>
<evidence type="ECO:0000256" key="2">
    <source>
        <dbReference type="ARBA" id="ARBA00022692"/>
    </source>
</evidence>
<dbReference type="AlphaFoldDB" id="A0AAD3H0C6"/>
<evidence type="ECO:0000256" key="4">
    <source>
        <dbReference type="ARBA" id="ARBA00023136"/>
    </source>
</evidence>
<dbReference type="PANTHER" id="PTHR10783">
    <property type="entry name" value="XENOTROPIC AND POLYTROPIC RETROVIRUS RECEPTOR 1-RELATED"/>
    <property type="match status" value="1"/>
</dbReference>
<feature type="transmembrane region" description="Helical" evidence="6">
    <location>
        <begin position="299"/>
        <end position="320"/>
    </location>
</feature>
<feature type="transmembrane region" description="Helical" evidence="6">
    <location>
        <begin position="332"/>
        <end position="351"/>
    </location>
</feature>
<evidence type="ECO:0000313" key="8">
    <source>
        <dbReference type="EMBL" id="GFH45680.1"/>
    </source>
</evidence>
<evidence type="ECO:0000256" key="6">
    <source>
        <dbReference type="SAM" id="Phobius"/>
    </source>
</evidence>
<dbReference type="GO" id="GO:0016020">
    <property type="term" value="C:membrane"/>
    <property type="evidence" value="ECO:0007669"/>
    <property type="project" value="UniProtKB-SubCell"/>
</dbReference>
<proteinExistence type="predicted"/>
<keyword evidence="3 6" id="KW-1133">Transmembrane helix</keyword>
<dbReference type="PANTHER" id="PTHR10783:SF46">
    <property type="entry name" value="PROTEIN ERD1 HOMOLOG 2"/>
    <property type="match status" value="1"/>
</dbReference>
<feature type="domain" description="EXS" evidence="7">
    <location>
        <begin position="425"/>
        <end position="641"/>
    </location>
</feature>
<feature type="compositionally biased region" description="Basic and acidic residues" evidence="5">
    <location>
        <begin position="109"/>
        <end position="125"/>
    </location>
</feature>
<protein>
    <recommendedName>
        <fullName evidence="7">EXS domain-containing protein</fullName>
    </recommendedName>
</protein>
<evidence type="ECO:0000256" key="3">
    <source>
        <dbReference type="ARBA" id="ARBA00022989"/>
    </source>
</evidence>
<keyword evidence="2 6" id="KW-0812">Transmembrane</keyword>
<comment type="caution">
    <text evidence="8">The sequence shown here is derived from an EMBL/GenBank/DDBJ whole genome shotgun (WGS) entry which is preliminary data.</text>
</comment>
<feature type="transmembrane region" description="Helical" evidence="6">
    <location>
        <begin position="50"/>
        <end position="68"/>
    </location>
</feature>
<dbReference type="PROSITE" id="PS51380">
    <property type="entry name" value="EXS"/>
    <property type="match status" value="1"/>
</dbReference>
<name>A0AAD3H0C6_9STRA</name>
<feature type="compositionally biased region" description="Polar residues" evidence="5">
    <location>
        <begin position="150"/>
        <end position="159"/>
    </location>
</feature>
<keyword evidence="9" id="KW-1185">Reference proteome</keyword>